<dbReference type="Gene3D" id="1.10.1660.10">
    <property type="match status" value="1"/>
</dbReference>
<dbReference type="GO" id="GO:0003677">
    <property type="term" value="F:DNA binding"/>
    <property type="evidence" value="ECO:0007669"/>
    <property type="project" value="UniProtKB-KW"/>
</dbReference>
<keyword evidence="1" id="KW-0238">DNA-binding</keyword>
<evidence type="ECO:0000256" key="1">
    <source>
        <dbReference type="ARBA" id="ARBA00023125"/>
    </source>
</evidence>
<dbReference type="SUPFAM" id="SSF46955">
    <property type="entry name" value="Putative DNA-binding domain"/>
    <property type="match status" value="1"/>
</dbReference>
<organism evidence="3 4">
    <name type="scientific">Mycolicibacterium arabiense</name>
    <dbReference type="NCBI Taxonomy" id="1286181"/>
    <lineage>
        <taxon>Bacteria</taxon>
        <taxon>Bacillati</taxon>
        <taxon>Actinomycetota</taxon>
        <taxon>Actinomycetes</taxon>
        <taxon>Mycobacteriales</taxon>
        <taxon>Mycobacteriaceae</taxon>
        <taxon>Mycolicibacterium</taxon>
    </lineage>
</organism>
<dbReference type="InterPro" id="IPR000551">
    <property type="entry name" value="MerR-type_HTH_dom"/>
</dbReference>
<dbReference type="InterPro" id="IPR047057">
    <property type="entry name" value="MerR_fam"/>
</dbReference>
<evidence type="ECO:0000259" key="2">
    <source>
        <dbReference type="PROSITE" id="PS50937"/>
    </source>
</evidence>
<feature type="domain" description="HTH merR-type" evidence="2">
    <location>
        <begin position="3"/>
        <end position="71"/>
    </location>
</feature>
<name>A0A7I7RWC6_9MYCO</name>
<dbReference type="AlphaFoldDB" id="A0A7I7RWC6"/>
<dbReference type="Proteomes" id="UP000467428">
    <property type="component" value="Chromosome"/>
</dbReference>
<evidence type="ECO:0000313" key="4">
    <source>
        <dbReference type="Proteomes" id="UP000467428"/>
    </source>
</evidence>
<proteinExistence type="predicted"/>
<dbReference type="SMART" id="SM00422">
    <property type="entry name" value="HTH_MERR"/>
    <property type="match status" value="1"/>
</dbReference>
<dbReference type="PANTHER" id="PTHR30204:SF97">
    <property type="entry name" value="MERR FAMILY REGULATORY PROTEIN"/>
    <property type="match status" value="1"/>
</dbReference>
<gene>
    <name evidence="3" type="ORF">MARA_17440</name>
</gene>
<dbReference type="RefSeq" id="WP_163918086.1">
    <property type="nucleotide sequence ID" value="NZ_AP022593.1"/>
</dbReference>
<reference evidence="3 4" key="1">
    <citation type="journal article" date="2019" name="Emerg. Microbes Infect.">
        <title>Comprehensive subspecies identification of 175 nontuberculous mycobacteria species based on 7547 genomic profiles.</title>
        <authorList>
            <person name="Matsumoto Y."/>
            <person name="Kinjo T."/>
            <person name="Motooka D."/>
            <person name="Nabeya D."/>
            <person name="Jung N."/>
            <person name="Uechi K."/>
            <person name="Horii T."/>
            <person name="Iida T."/>
            <person name="Fujita J."/>
            <person name="Nakamura S."/>
        </authorList>
    </citation>
    <scope>NUCLEOTIDE SEQUENCE [LARGE SCALE GENOMIC DNA]</scope>
    <source>
        <strain evidence="3 4">JCM 18538</strain>
    </source>
</reference>
<dbReference type="EMBL" id="AP022593">
    <property type="protein sequence ID" value="BBY48276.1"/>
    <property type="molecule type" value="Genomic_DNA"/>
</dbReference>
<dbReference type="Pfam" id="PF13411">
    <property type="entry name" value="MerR_1"/>
    <property type="match status" value="1"/>
</dbReference>
<protein>
    <recommendedName>
        <fullName evidence="2">HTH merR-type domain-containing protein</fullName>
    </recommendedName>
</protein>
<geneLocation type="plasmid" evidence="4">
    <name>pjcm18538 dna</name>
</geneLocation>
<evidence type="ECO:0000313" key="3">
    <source>
        <dbReference type="EMBL" id="BBY48276.1"/>
    </source>
</evidence>
<dbReference type="PROSITE" id="PS50937">
    <property type="entry name" value="HTH_MERR_2"/>
    <property type="match status" value="1"/>
</dbReference>
<dbReference type="GO" id="GO:0003700">
    <property type="term" value="F:DNA-binding transcription factor activity"/>
    <property type="evidence" value="ECO:0007669"/>
    <property type="project" value="InterPro"/>
</dbReference>
<dbReference type="PANTHER" id="PTHR30204">
    <property type="entry name" value="REDOX-CYCLING DRUG-SENSING TRANSCRIPTIONAL ACTIVATOR SOXR"/>
    <property type="match status" value="1"/>
</dbReference>
<accession>A0A7I7RWC6</accession>
<dbReference type="InterPro" id="IPR009061">
    <property type="entry name" value="DNA-bd_dom_put_sf"/>
</dbReference>
<dbReference type="PRINTS" id="PR00040">
    <property type="entry name" value="HTHMERR"/>
</dbReference>
<keyword evidence="4" id="KW-1185">Reference proteome</keyword>
<dbReference type="KEGG" id="marz:MARA_17440"/>
<sequence>MDVISIGEAAARLRMRPSALRYYDDRGLVRPVARRAGRRMYGPQEMRHLAFLKIAHRLGLPLDAAAEVLDAPSEQWRATIRDQIAELDRVIAQARGAKEFLTHALNCPTDHPARECATMIGALDRLVDGATVEQIAAQHSGPEQG</sequence>